<evidence type="ECO:0000256" key="6">
    <source>
        <dbReference type="SAM" id="Phobius"/>
    </source>
</evidence>
<dbReference type="AlphaFoldDB" id="A0A437MER2"/>
<dbReference type="PANTHER" id="PTHR23513:SF6">
    <property type="entry name" value="MAJOR FACILITATOR SUPERFAMILY ASSOCIATED DOMAIN-CONTAINING PROTEIN"/>
    <property type="match status" value="1"/>
</dbReference>
<feature type="transmembrane region" description="Helical" evidence="6">
    <location>
        <begin position="215"/>
        <end position="237"/>
    </location>
</feature>
<feature type="transmembrane region" description="Helical" evidence="6">
    <location>
        <begin position="364"/>
        <end position="384"/>
    </location>
</feature>
<reference evidence="7 8" key="1">
    <citation type="submission" date="2019-01" db="EMBL/GenBank/DDBJ databases">
        <authorList>
            <person name="Chen W.-M."/>
        </authorList>
    </citation>
    <scope>NUCLEOTIDE SEQUENCE [LARGE SCALE GENOMIC DNA]</scope>
    <source>
        <strain evidence="7 8">CCP-6</strain>
    </source>
</reference>
<comment type="caution">
    <text evidence="7">The sequence shown here is derived from an EMBL/GenBank/DDBJ whole genome shotgun (WGS) entry which is preliminary data.</text>
</comment>
<evidence type="ECO:0000256" key="1">
    <source>
        <dbReference type="ARBA" id="ARBA00004651"/>
    </source>
</evidence>
<keyword evidence="5 6" id="KW-0472">Membrane</keyword>
<feature type="transmembrane region" description="Helical" evidence="6">
    <location>
        <begin position="40"/>
        <end position="59"/>
    </location>
</feature>
<keyword evidence="8" id="KW-1185">Reference proteome</keyword>
<organism evidence="7 8">
    <name type="scientific">Rhodovarius crocodyli</name>
    <dbReference type="NCBI Taxonomy" id="1979269"/>
    <lineage>
        <taxon>Bacteria</taxon>
        <taxon>Pseudomonadati</taxon>
        <taxon>Pseudomonadota</taxon>
        <taxon>Alphaproteobacteria</taxon>
        <taxon>Acetobacterales</taxon>
        <taxon>Roseomonadaceae</taxon>
        <taxon>Rhodovarius</taxon>
    </lineage>
</organism>
<dbReference type="GO" id="GO:0022857">
    <property type="term" value="F:transmembrane transporter activity"/>
    <property type="evidence" value="ECO:0007669"/>
    <property type="project" value="InterPro"/>
</dbReference>
<accession>A0A437MER2</accession>
<dbReference type="GO" id="GO:0005886">
    <property type="term" value="C:plasma membrane"/>
    <property type="evidence" value="ECO:0007669"/>
    <property type="project" value="UniProtKB-SubCell"/>
</dbReference>
<evidence type="ECO:0000256" key="4">
    <source>
        <dbReference type="ARBA" id="ARBA00022989"/>
    </source>
</evidence>
<gene>
    <name evidence="7" type="ORF">EOD42_13480</name>
</gene>
<keyword evidence="2" id="KW-1003">Cell membrane</keyword>
<feature type="transmembrane region" description="Helical" evidence="6">
    <location>
        <begin position="95"/>
        <end position="121"/>
    </location>
</feature>
<dbReference type="EMBL" id="SACL01000004">
    <property type="protein sequence ID" value="RVT96127.1"/>
    <property type="molecule type" value="Genomic_DNA"/>
</dbReference>
<sequence length="391" mass="38980">MPWRMRHLILGAAGIHAADQLLLAALPLIGGVVLHLEPQAIAALVAMPGFAWLIASLPAGVLVDRWPRRRVLLLAAGLTLGGLLAAMLAPDARALGLAALLGSLGTVVFVLAAGATVPVLAAREGFAGANARLELARAGASLLAPVIAGWCAARGLGMLALGLGALGAMAALGGTARLTTLPPPPAQHAPILAGLKEGALFLARQPLLRSVFGCALCWNFGFFAWLAAAVPFALHVAGLSAAETGMAQAGYGFGMILGAALAPWMLRQAPPALVLLGGPGISVLAAPLLIGAPGAPALAIGAFLLGFGPMQWAIAQVSLRQAVTPPALLGRVGASLQLAIYGVRPLGALASGAAMAAWGPGGGIALAGCAFLASFLVSAFSPLARLRAMPG</sequence>
<dbReference type="Gene3D" id="1.20.1250.20">
    <property type="entry name" value="MFS general substrate transporter like domains"/>
    <property type="match status" value="1"/>
</dbReference>
<feature type="transmembrane region" description="Helical" evidence="6">
    <location>
        <begin position="249"/>
        <end position="266"/>
    </location>
</feature>
<evidence type="ECO:0000256" key="2">
    <source>
        <dbReference type="ARBA" id="ARBA00022475"/>
    </source>
</evidence>
<comment type="subcellular location">
    <subcellularLocation>
        <location evidence="1">Cell membrane</location>
        <topology evidence="1">Multi-pass membrane protein</topology>
    </subcellularLocation>
</comment>
<feature type="transmembrane region" description="Helical" evidence="6">
    <location>
        <begin position="71"/>
        <end position="89"/>
    </location>
</feature>
<keyword evidence="3 6" id="KW-0812">Transmembrane</keyword>
<evidence type="ECO:0000256" key="5">
    <source>
        <dbReference type="ARBA" id="ARBA00023136"/>
    </source>
</evidence>
<dbReference type="OrthoDB" id="145388at2"/>
<proteinExistence type="predicted"/>
<protein>
    <submittedName>
        <fullName evidence="7">MFS transporter</fullName>
    </submittedName>
</protein>
<keyword evidence="4 6" id="KW-1133">Transmembrane helix</keyword>
<feature type="transmembrane region" description="Helical" evidence="6">
    <location>
        <begin position="142"/>
        <end position="166"/>
    </location>
</feature>
<dbReference type="Pfam" id="PF07690">
    <property type="entry name" value="MFS_1"/>
    <property type="match status" value="1"/>
</dbReference>
<dbReference type="PANTHER" id="PTHR23513">
    <property type="entry name" value="INTEGRAL MEMBRANE EFFLUX PROTEIN-RELATED"/>
    <property type="match status" value="1"/>
</dbReference>
<evidence type="ECO:0000313" key="7">
    <source>
        <dbReference type="EMBL" id="RVT96127.1"/>
    </source>
</evidence>
<dbReference type="SUPFAM" id="SSF103473">
    <property type="entry name" value="MFS general substrate transporter"/>
    <property type="match status" value="1"/>
</dbReference>
<name>A0A437MER2_9PROT</name>
<dbReference type="Proteomes" id="UP000282957">
    <property type="component" value="Unassembled WGS sequence"/>
</dbReference>
<evidence type="ECO:0000313" key="8">
    <source>
        <dbReference type="Proteomes" id="UP000282957"/>
    </source>
</evidence>
<dbReference type="InterPro" id="IPR036259">
    <property type="entry name" value="MFS_trans_sf"/>
</dbReference>
<dbReference type="InterPro" id="IPR011701">
    <property type="entry name" value="MFS"/>
</dbReference>
<evidence type="ECO:0000256" key="3">
    <source>
        <dbReference type="ARBA" id="ARBA00022692"/>
    </source>
</evidence>